<comment type="caution">
    <text evidence="1">The sequence shown here is derived from an EMBL/GenBank/DDBJ whole genome shotgun (WGS) entry which is preliminary data.</text>
</comment>
<sequence>MTDHLAEDYGKGEFLKWEILTSFIQRYFEANITNIIYLDFLEKFAFPQLDKIESTGLKITYRDDPVQPHYANEIRHVLTAISGSVSWKKWFNSMADEKFRPYTTELYFMTILEKY</sequence>
<reference evidence="1 2" key="1">
    <citation type="journal article" date="2022" name="Allergy">
        <title>Genome assembly and annotation of Periplaneta americana reveal a comprehensive cockroach allergen profile.</title>
        <authorList>
            <person name="Wang L."/>
            <person name="Xiong Q."/>
            <person name="Saelim N."/>
            <person name="Wang L."/>
            <person name="Nong W."/>
            <person name="Wan A.T."/>
            <person name="Shi M."/>
            <person name="Liu X."/>
            <person name="Cao Q."/>
            <person name="Hui J.H.L."/>
            <person name="Sookrung N."/>
            <person name="Leung T.F."/>
            <person name="Tungtrongchitr A."/>
            <person name="Tsui S.K.W."/>
        </authorList>
    </citation>
    <scope>NUCLEOTIDE SEQUENCE [LARGE SCALE GENOMIC DNA]</scope>
    <source>
        <strain evidence="1">PWHHKU_190912</strain>
    </source>
</reference>
<name>A0ABQ8TJV9_PERAM</name>
<gene>
    <name evidence="1" type="ORF">ANN_12900</name>
</gene>
<evidence type="ECO:0000313" key="2">
    <source>
        <dbReference type="Proteomes" id="UP001148838"/>
    </source>
</evidence>
<evidence type="ECO:0000313" key="1">
    <source>
        <dbReference type="EMBL" id="KAJ4446206.1"/>
    </source>
</evidence>
<organism evidence="1 2">
    <name type="scientific">Periplaneta americana</name>
    <name type="common">American cockroach</name>
    <name type="synonym">Blatta americana</name>
    <dbReference type="NCBI Taxonomy" id="6978"/>
    <lineage>
        <taxon>Eukaryota</taxon>
        <taxon>Metazoa</taxon>
        <taxon>Ecdysozoa</taxon>
        <taxon>Arthropoda</taxon>
        <taxon>Hexapoda</taxon>
        <taxon>Insecta</taxon>
        <taxon>Pterygota</taxon>
        <taxon>Neoptera</taxon>
        <taxon>Polyneoptera</taxon>
        <taxon>Dictyoptera</taxon>
        <taxon>Blattodea</taxon>
        <taxon>Blattoidea</taxon>
        <taxon>Blattidae</taxon>
        <taxon>Blattinae</taxon>
        <taxon>Periplaneta</taxon>
    </lineage>
</organism>
<proteinExistence type="predicted"/>
<dbReference type="Proteomes" id="UP001148838">
    <property type="component" value="Unassembled WGS sequence"/>
</dbReference>
<protein>
    <submittedName>
        <fullName evidence="1">Uncharacterized protein</fullName>
    </submittedName>
</protein>
<keyword evidence="2" id="KW-1185">Reference proteome</keyword>
<accession>A0ABQ8TJV9</accession>
<dbReference type="EMBL" id="JAJSOF020000009">
    <property type="protein sequence ID" value="KAJ4446206.1"/>
    <property type="molecule type" value="Genomic_DNA"/>
</dbReference>